<dbReference type="AlphaFoldDB" id="A0A859A918"/>
<reference evidence="9 11" key="1">
    <citation type="submission" date="2016-01" db="EMBL/GenBank/DDBJ databases">
        <title>Genome sequence of the acidophilic iron oxidising Ferrovum strain Z-31.</title>
        <authorList>
            <person name="Poehlein A."/>
            <person name="Ullrich S.R."/>
            <person name="Schloemann M."/>
            <person name="Muehling M."/>
            <person name="Daniel R."/>
        </authorList>
    </citation>
    <scope>NUCLEOTIDE SEQUENCE [LARGE SCALE GENOMIC DNA]</scope>
    <source>
        <strain evidence="9 11">Z-31</strain>
    </source>
</reference>
<feature type="domain" description="Flagellar basal body rod protein N-terminal" evidence="8">
    <location>
        <begin position="9"/>
        <end position="38"/>
    </location>
</feature>
<keyword evidence="4 6" id="KW-0975">Bacterial flagellum</keyword>
<dbReference type="Pfam" id="PF00460">
    <property type="entry name" value="Flg_bb_rod"/>
    <property type="match status" value="1"/>
</dbReference>
<dbReference type="PATRIC" id="fig|1789004.3.peg.1857"/>
<dbReference type="Proteomes" id="UP000683551">
    <property type="component" value="Chromosome"/>
</dbReference>
<feature type="region of interest" description="Disordered" evidence="7">
    <location>
        <begin position="54"/>
        <end position="78"/>
    </location>
</feature>
<evidence type="ECO:0000256" key="4">
    <source>
        <dbReference type="ARBA" id="ARBA00023143"/>
    </source>
</evidence>
<keyword evidence="9" id="KW-0969">Cilium</keyword>
<keyword evidence="9" id="KW-0966">Cell projection</keyword>
<evidence type="ECO:0000256" key="3">
    <source>
        <dbReference type="ARBA" id="ARBA00014376"/>
    </source>
</evidence>
<evidence type="ECO:0000313" key="10">
    <source>
        <dbReference type="EMBL" id="QWY76488.1"/>
    </source>
</evidence>
<dbReference type="PANTHER" id="PTHR30435">
    <property type="entry name" value="FLAGELLAR PROTEIN"/>
    <property type="match status" value="1"/>
</dbReference>
<comment type="subunit">
    <text evidence="6">The basal body constitutes a major portion of the flagellar organelle and consists of a number of rings mounted on a central rod.</text>
</comment>
<accession>A0A149VWR0</accession>
<dbReference type="InterPro" id="IPR006300">
    <property type="entry name" value="FlgB"/>
</dbReference>
<gene>
    <name evidence="9" type="primary">flgB</name>
    <name evidence="9" type="ORF">FEMY_18160</name>
    <name evidence="10" type="ORF">JZL65_08185</name>
</gene>
<sequence>MATALDRTLQFQQSALHVQETRQELIASNIANADTPGYLARDIDFREALATALQQGKTPPLSLNTPSPDHLGASTGENAAGSPLLYRATVQPSADGNTVNLDVERAQYSESAVRYQASLRFGTQQIRDILSVLN</sequence>
<comment type="similarity">
    <text evidence="2 6">Belongs to the flagella basal body rod proteins family.</text>
</comment>
<dbReference type="PIRSF" id="PIRSF002889">
    <property type="entry name" value="Rod_FlgB"/>
    <property type="match status" value="1"/>
</dbReference>
<dbReference type="InterPro" id="IPR019776">
    <property type="entry name" value="Flagellar_basal_body_rod_CS"/>
</dbReference>
<dbReference type="PROSITE" id="PS00588">
    <property type="entry name" value="FLAGELLA_BB_ROD"/>
    <property type="match status" value="1"/>
</dbReference>
<dbReference type="Proteomes" id="UP000075653">
    <property type="component" value="Unassembled WGS sequence"/>
</dbReference>
<reference evidence="10" key="2">
    <citation type="submission" date="2021-02" db="EMBL/GenBank/DDBJ databases">
        <title>Comparative genomics of Ferrovum myxofaciens strains, predominant extremophile bacteria forming large biofilm stalactites in acid mine ecosystems.</title>
        <authorList>
            <person name="Burkartova K."/>
            <person name="Ridl J."/>
            <person name="Pajer P."/>
            <person name="Falteisek L."/>
        </authorList>
    </citation>
    <scope>NUCLEOTIDE SEQUENCE</scope>
    <source>
        <strain evidence="10">MI1III</strain>
    </source>
</reference>
<evidence type="ECO:0000256" key="1">
    <source>
        <dbReference type="ARBA" id="ARBA00004117"/>
    </source>
</evidence>
<evidence type="ECO:0000313" key="11">
    <source>
        <dbReference type="Proteomes" id="UP000075653"/>
    </source>
</evidence>
<accession>A0A859A918</accession>
<dbReference type="EMBL" id="CP071137">
    <property type="protein sequence ID" value="QWY76488.1"/>
    <property type="molecule type" value="Genomic_DNA"/>
</dbReference>
<evidence type="ECO:0000256" key="2">
    <source>
        <dbReference type="ARBA" id="ARBA00009677"/>
    </source>
</evidence>
<evidence type="ECO:0000256" key="6">
    <source>
        <dbReference type="PIRNR" id="PIRNR002889"/>
    </source>
</evidence>
<dbReference type="GO" id="GO:0071973">
    <property type="term" value="P:bacterial-type flagellum-dependent cell motility"/>
    <property type="evidence" value="ECO:0007669"/>
    <property type="project" value="InterPro"/>
</dbReference>
<organism evidence="9 11">
    <name type="scientific">Ferrovum myxofaciens</name>
    <dbReference type="NCBI Taxonomy" id="416213"/>
    <lineage>
        <taxon>Bacteria</taxon>
        <taxon>Pseudomonadati</taxon>
        <taxon>Pseudomonadota</taxon>
        <taxon>Betaproteobacteria</taxon>
        <taxon>Ferrovales</taxon>
        <taxon>Ferrovaceae</taxon>
        <taxon>Ferrovum</taxon>
    </lineage>
</organism>
<proteinExistence type="inferred from homology"/>
<comment type="function">
    <text evidence="5 6">Structural component of flagellum, the bacterial motility apparatus. Part of the rod structure of flagellar basal body.</text>
</comment>
<dbReference type="PANTHER" id="PTHR30435:SF12">
    <property type="entry name" value="FLAGELLAR BASAL BODY ROD PROTEIN FLGB"/>
    <property type="match status" value="1"/>
</dbReference>
<evidence type="ECO:0000256" key="7">
    <source>
        <dbReference type="SAM" id="MobiDB-lite"/>
    </source>
</evidence>
<keyword evidence="9" id="KW-0282">Flagellum</keyword>
<dbReference type="GO" id="GO:0030694">
    <property type="term" value="C:bacterial-type flagellum basal body, rod"/>
    <property type="evidence" value="ECO:0007669"/>
    <property type="project" value="InterPro"/>
</dbReference>
<feature type="compositionally biased region" description="Polar residues" evidence="7">
    <location>
        <begin position="54"/>
        <end position="67"/>
    </location>
</feature>
<evidence type="ECO:0000259" key="8">
    <source>
        <dbReference type="Pfam" id="PF00460"/>
    </source>
</evidence>
<dbReference type="RefSeq" id="WP_031598779.1">
    <property type="nucleotide sequence ID" value="NZ_CP053675.1"/>
</dbReference>
<dbReference type="NCBIfam" id="TIGR01396">
    <property type="entry name" value="FlgB"/>
    <property type="match status" value="1"/>
</dbReference>
<dbReference type="EMBL" id="LRRD01000044">
    <property type="protein sequence ID" value="KXW57665.1"/>
    <property type="molecule type" value="Genomic_DNA"/>
</dbReference>
<dbReference type="OrthoDB" id="9788334at2"/>
<evidence type="ECO:0000256" key="5">
    <source>
        <dbReference type="ARBA" id="ARBA00024934"/>
    </source>
</evidence>
<name>A0A859A918_9PROT</name>
<protein>
    <recommendedName>
        <fullName evidence="3 6">Flagellar basal body rod protein FlgB</fullName>
    </recommendedName>
</protein>
<evidence type="ECO:0000313" key="9">
    <source>
        <dbReference type="EMBL" id="KXW57665.1"/>
    </source>
</evidence>
<dbReference type="InterPro" id="IPR001444">
    <property type="entry name" value="Flag_bb_rod_N"/>
</dbReference>
<keyword evidence="11" id="KW-1185">Reference proteome</keyword>
<comment type="subcellular location">
    <subcellularLocation>
        <location evidence="1 6">Bacterial flagellum basal body</location>
    </subcellularLocation>
</comment>